<dbReference type="InterPro" id="IPR045090">
    <property type="entry name" value="Pept_M3A_M3B"/>
</dbReference>
<keyword evidence="4 6" id="KW-0862">Zinc</keyword>
<dbReference type="OrthoDB" id="9766487at2"/>
<organism evidence="9 10">
    <name type="scientific">Selenomonas ruminantium</name>
    <dbReference type="NCBI Taxonomy" id="971"/>
    <lineage>
        <taxon>Bacteria</taxon>
        <taxon>Bacillati</taxon>
        <taxon>Bacillota</taxon>
        <taxon>Negativicutes</taxon>
        <taxon>Selenomonadales</taxon>
        <taxon>Selenomonadaceae</taxon>
        <taxon>Selenomonas</taxon>
    </lineage>
</organism>
<sequence length="599" mass="68160">MTSQNKLARREDIPAADKWHLDDIFATRADWQKARDAIESQLAKIQQFAGKLADPQQLLDCLTAVDTMEISLSAVFAYARMLADTDTANQEYQADTASCLPLLDKASAACAFIEPELLALPEETLRTMADTLPGLAKYSFRFQDLLRGKEHVLTTEQEAFLARTGEIRATTRNTYTVMTNADMKFPDTLGEDGKLTTLSESRYMQFIRSKDGKVRADAFHKLFTTYLSYRNTFASLYSSSVKSSQFISTTRKYPSMLEAALDAGNIPVSVYEQTINVTHEFLPELHRYMELKKKLLGASELHMYDLYVPVVDKPQTPYTYEEARNILKAALAPLGQQYLTDLFAGLDGGWVDRLENEGKRSGAYSWGVYGVHPFVLMSWHDTYDAISTLAHEMGHSMHSFYSAKNQDYTNSEYTIFCAEVASTTNENLLLEYMLKHADEKERLYYLNLYLEQIRTTVFRQVLFAEFEKLTHEAVENGEALTADKLEGIWMDLNRKYYGDGVVLDDELRAEWSRIPHFYRPFYVYQYATGYAAAMTLSEKVRTQGEAAQQAYLGFLASGGSDYSIKLLQDAGVDMTSREPFAITFRKFSQCLDQLEKIIK</sequence>
<dbReference type="Gene3D" id="1.10.1370.20">
    <property type="entry name" value="Oligoendopeptidase f, C-terminal domain"/>
    <property type="match status" value="1"/>
</dbReference>
<comment type="cofactor">
    <cofactor evidence="6">
        <name>Zn(2+)</name>
        <dbReference type="ChEBI" id="CHEBI:29105"/>
    </cofactor>
    <text evidence="6">Binds 1 zinc ion.</text>
</comment>
<feature type="domain" description="Oligopeptidase F N-terminal" evidence="8">
    <location>
        <begin position="116"/>
        <end position="185"/>
    </location>
</feature>
<accession>A0A1I3C1J3</accession>
<keyword evidence="2 6" id="KW-0479">Metal-binding</keyword>
<dbReference type="InterPro" id="IPR013647">
    <property type="entry name" value="OligopepF_N_dom"/>
</dbReference>
<protein>
    <recommendedName>
        <fullName evidence="6">Oligopeptidase F</fullName>
        <ecNumber evidence="6">3.4.24.-</ecNumber>
    </recommendedName>
</protein>
<evidence type="ECO:0000259" key="7">
    <source>
        <dbReference type="Pfam" id="PF01432"/>
    </source>
</evidence>
<dbReference type="SUPFAM" id="SSF55486">
    <property type="entry name" value="Metalloproteases ('zincins'), catalytic domain"/>
    <property type="match status" value="1"/>
</dbReference>
<evidence type="ECO:0000313" key="9">
    <source>
        <dbReference type="EMBL" id="SFH68186.1"/>
    </source>
</evidence>
<evidence type="ECO:0000256" key="4">
    <source>
        <dbReference type="ARBA" id="ARBA00022833"/>
    </source>
</evidence>
<reference evidence="9 10" key="1">
    <citation type="submission" date="2016-10" db="EMBL/GenBank/DDBJ databases">
        <authorList>
            <person name="de Groot N.N."/>
        </authorList>
    </citation>
    <scope>NUCLEOTIDE SEQUENCE [LARGE SCALE GENOMIC DNA]</scope>
    <source>
        <strain evidence="9 10">Z108</strain>
    </source>
</reference>
<dbReference type="InterPro" id="IPR001567">
    <property type="entry name" value="Pept_M3A_M3B_dom"/>
</dbReference>
<dbReference type="InterPro" id="IPR004438">
    <property type="entry name" value="Peptidase_M3B"/>
</dbReference>
<dbReference type="GO" id="GO:0004222">
    <property type="term" value="F:metalloendopeptidase activity"/>
    <property type="evidence" value="ECO:0007669"/>
    <property type="project" value="UniProtKB-UniRule"/>
</dbReference>
<feature type="domain" description="Peptidase M3A/M3B catalytic" evidence="7">
    <location>
        <begin position="207"/>
        <end position="584"/>
    </location>
</feature>
<evidence type="ECO:0000256" key="2">
    <source>
        <dbReference type="ARBA" id="ARBA00022723"/>
    </source>
</evidence>
<evidence type="ECO:0000256" key="1">
    <source>
        <dbReference type="ARBA" id="ARBA00022670"/>
    </source>
</evidence>
<evidence type="ECO:0000256" key="5">
    <source>
        <dbReference type="ARBA" id="ARBA00023049"/>
    </source>
</evidence>
<dbReference type="Pfam" id="PF01432">
    <property type="entry name" value="Peptidase_M3"/>
    <property type="match status" value="1"/>
</dbReference>
<keyword evidence="1 6" id="KW-0645">Protease</keyword>
<dbReference type="PANTHER" id="PTHR11804">
    <property type="entry name" value="PROTEASE M3 THIMET OLIGOPEPTIDASE-RELATED"/>
    <property type="match status" value="1"/>
</dbReference>
<dbReference type="GO" id="GO:0006518">
    <property type="term" value="P:peptide metabolic process"/>
    <property type="evidence" value="ECO:0007669"/>
    <property type="project" value="TreeGrafter"/>
</dbReference>
<dbReference type="RefSeq" id="WP_075441775.1">
    <property type="nucleotide sequence ID" value="NZ_FOQK01000002.1"/>
</dbReference>
<evidence type="ECO:0000313" key="10">
    <source>
        <dbReference type="Proteomes" id="UP000183639"/>
    </source>
</evidence>
<name>A0A1I3C1J3_SELRU</name>
<dbReference type="Gene3D" id="1.10.287.830">
    <property type="entry name" value="putative peptidase helix hairpin domain like"/>
    <property type="match status" value="1"/>
</dbReference>
<proteinExistence type="inferred from homology"/>
<dbReference type="GO" id="GO:0006508">
    <property type="term" value="P:proteolysis"/>
    <property type="evidence" value="ECO:0007669"/>
    <property type="project" value="UniProtKB-KW"/>
</dbReference>
<dbReference type="PANTHER" id="PTHR11804:SF84">
    <property type="entry name" value="SACCHAROLYSIN"/>
    <property type="match status" value="1"/>
</dbReference>
<dbReference type="Pfam" id="PF08439">
    <property type="entry name" value="Peptidase_M3_N"/>
    <property type="match status" value="1"/>
</dbReference>
<comment type="similarity">
    <text evidence="6">Belongs to the peptidase M3B family.</text>
</comment>
<dbReference type="AlphaFoldDB" id="A0A1I3C1J3"/>
<dbReference type="Proteomes" id="UP000183639">
    <property type="component" value="Unassembled WGS sequence"/>
</dbReference>
<comment type="function">
    <text evidence="6">Has oligopeptidase activity and degrades a variety of small bioactive peptides.</text>
</comment>
<evidence type="ECO:0000259" key="8">
    <source>
        <dbReference type="Pfam" id="PF08439"/>
    </source>
</evidence>
<gene>
    <name evidence="9" type="ORF">SAMN04487861_10269</name>
</gene>
<dbReference type="GO" id="GO:0046872">
    <property type="term" value="F:metal ion binding"/>
    <property type="evidence" value="ECO:0007669"/>
    <property type="project" value="UniProtKB-UniRule"/>
</dbReference>
<dbReference type="NCBIfam" id="TIGR00181">
    <property type="entry name" value="pepF"/>
    <property type="match status" value="1"/>
</dbReference>
<dbReference type="EMBL" id="FOQK01000002">
    <property type="protein sequence ID" value="SFH68186.1"/>
    <property type="molecule type" value="Genomic_DNA"/>
</dbReference>
<dbReference type="InterPro" id="IPR042088">
    <property type="entry name" value="OligoPept_F_C"/>
</dbReference>
<dbReference type="CDD" id="cd09608">
    <property type="entry name" value="M3B_PepF"/>
    <property type="match status" value="1"/>
</dbReference>
<evidence type="ECO:0000256" key="3">
    <source>
        <dbReference type="ARBA" id="ARBA00022801"/>
    </source>
</evidence>
<keyword evidence="3 6" id="KW-0378">Hydrolase</keyword>
<dbReference type="EC" id="3.4.24.-" evidence="6"/>
<keyword evidence="5 6" id="KW-0482">Metalloprotease</keyword>
<dbReference type="Gene3D" id="1.20.140.70">
    <property type="entry name" value="Oligopeptidase f, N-terminal domain"/>
    <property type="match status" value="1"/>
</dbReference>
<evidence type="ECO:0000256" key="6">
    <source>
        <dbReference type="RuleBase" id="RU368091"/>
    </source>
</evidence>